<name>A0ABN7W6H0_GIGMA</name>
<dbReference type="PANTHER" id="PTHR35871">
    <property type="entry name" value="EXPRESSED PROTEIN"/>
    <property type="match status" value="1"/>
</dbReference>
<dbReference type="EMBL" id="CAJVQB010032257">
    <property type="protein sequence ID" value="CAG8818063.1"/>
    <property type="molecule type" value="Genomic_DNA"/>
</dbReference>
<gene>
    <name evidence="1" type="ORF">GMARGA_LOCUS26961</name>
</gene>
<keyword evidence="2" id="KW-1185">Reference proteome</keyword>
<protein>
    <submittedName>
        <fullName evidence="1">18973_t:CDS:1</fullName>
    </submittedName>
</protein>
<organism evidence="1 2">
    <name type="scientific">Gigaspora margarita</name>
    <dbReference type="NCBI Taxonomy" id="4874"/>
    <lineage>
        <taxon>Eukaryota</taxon>
        <taxon>Fungi</taxon>
        <taxon>Fungi incertae sedis</taxon>
        <taxon>Mucoromycota</taxon>
        <taxon>Glomeromycotina</taxon>
        <taxon>Glomeromycetes</taxon>
        <taxon>Diversisporales</taxon>
        <taxon>Gigasporaceae</taxon>
        <taxon>Gigaspora</taxon>
    </lineage>
</organism>
<comment type="caution">
    <text evidence="1">The sequence shown here is derived from an EMBL/GenBank/DDBJ whole genome shotgun (WGS) entry which is preliminary data.</text>
</comment>
<evidence type="ECO:0000313" key="2">
    <source>
        <dbReference type="Proteomes" id="UP000789901"/>
    </source>
</evidence>
<evidence type="ECO:0000313" key="1">
    <source>
        <dbReference type="EMBL" id="CAG8818063.1"/>
    </source>
</evidence>
<dbReference type="Proteomes" id="UP000789901">
    <property type="component" value="Unassembled WGS sequence"/>
</dbReference>
<reference evidence="1 2" key="1">
    <citation type="submission" date="2021-06" db="EMBL/GenBank/DDBJ databases">
        <authorList>
            <person name="Kallberg Y."/>
            <person name="Tangrot J."/>
            <person name="Rosling A."/>
        </authorList>
    </citation>
    <scope>NUCLEOTIDE SEQUENCE [LARGE SCALE GENOMIC DNA]</scope>
    <source>
        <strain evidence="1 2">120-4 pot B 10/14</strain>
    </source>
</reference>
<dbReference type="PANTHER" id="PTHR35871:SF1">
    <property type="entry name" value="CXC1-LIKE CYSTEINE CLUSTER ASSOCIATED WITH KDZ TRANSPOSASES DOMAIN-CONTAINING PROTEIN"/>
    <property type="match status" value="1"/>
</dbReference>
<sequence>YKKSVYVDSHKREDGIIYHLKFLQKMEEYDRLMPKWNDINCEIYEEPNLLPKEEQPLRKKGLGKGLHIIKFLTKMIRQLKDEEGVARVIVETGRSQDENWNGEKLLSQVKNAIGIFERTHSGCIKIWAFDNVTSHTFIVPNALVAARINLYPGGKQLKMKNIT</sequence>
<proteinExistence type="predicted"/>
<accession>A0ABN7W6H0</accession>
<feature type="non-terminal residue" evidence="1">
    <location>
        <position position="1"/>
    </location>
</feature>